<feature type="transmembrane region" description="Helical" evidence="1">
    <location>
        <begin position="191"/>
        <end position="213"/>
    </location>
</feature>
<feature type="transmembrane region" description="Helical" evidence="1">
    <location>
        <begin position="83"/>
        <end position="99"/>
    </location>
</feature>
<feature type="transmembrane region" description="Helical" evidence="1">
    <location>
        <begin position="58"/>
        <end position="77"/>
    </location>
</feature>
<evidence type="ECO:0000313" key="3">
    <source>
        <dbReference type="Proteomes" id="UP000580839"/>
    </source>
</evidence>
<organism evidence="2 3">
    <name type="scientific">Eiseniibacteriota bacterium</name>
    <dbReference type="NCBI Taxonomy" id="2212470"/>
    <lineage>
        <taxon>Bacteria</taxon>
        <taxon>Candidatus Eiseniibacteriota</taxon>
    </lineage>
</organism>
<dbReference type="EMBL" id="JABFRW010000073">
    <property type="protein sequence ID" value="NOT33786.1"/>
    <property type="molecule type" value="Genomic_DNA"/>
</dbReference>
<feature type="transmembrane region" description="Helical" evidence="1">
    <location>
        <begin position="345"/>
        <end position="363"/>
    </location>
</feature>
<feature type="transmembrane region" description="Helical" evidence="1">
    <location>
        <begin position="375"/>
        <end position="397"/>
    </location>
</feature>
<feature type="transmembrane region" description="Helical" evidence="1">
    <location>
        <begin position="220"/>
        <end position="241"/>
    </location>
</feature>
<feature type="transmembrane region" description="Helical" evidence="1">
    <location>
        <begin position="291"/>
        <end position="315"/>
    </location>
</feature>
<dbReference type="Proteomes" id="UP000580839">
    <property type="component" value="Unassembled WGS sequence"/>
</dbReference>
<feature type="transmembrane region" description="Helical" evidence="1">
    <location>
        <begin position="449"/>
        <end position="469"/>
    </location>
</feature>
<sequence>MKRIAVRLAALMGLAGMASIPAHPLAELASYPWLGLFPGLVLARVLTPDARGAARLALSLALSPLISGVLACALLAVGVSLGNAALMIALASAAAWLATPETRRIREGFELPRGAVIVASLLAIAVSIPPFLNRYIEVRGDTWTHAAIAMQILARGLPPEDPRFASIPLHYVWFYNLFMAQLVSLRHGDTFHFMSAFNVATAFATVVCTALVAQRLWRGAAATAVAVVTCVGLNAGAWMLWPLHLLKALVGETRDLADVRQQLATLRLGDDRIIYSLSAPYSHMVSFLDKLMLGSPLAFGYLMMLVHLSGIVSWVTTGDRRALTLAFAGATGTMLFHGVVGLSVIPVWCVTLSLALAIHQWVPSARRALPAPRRLMPALSVTLAAGLLTTPYLLSVASGWAAESSGLRHRYLQISPMMLWTFATAGAVVWIAIWKPIREAWATAHPARTLVSLAWFMMTVFALVVHLPENNEMKFVFQAFVLGVLLAAPAIGEWAWGANATPRRRITLATLALVPVVLTFYGYLSDPRGRTDPVVTEPPGALAMAEWIRDHTPPDAMVLDAGFRDALMVKSARVLYLGTSFGPERAAFPLDQVRERRAVAADLYGAAPNADASLSALARFDRPLYVVYRPEDDSLTTKGWRALTARPRRVETVFERDGYRVLRVRLPREGS</sequence>
<reference evidence="2 3" key="1">
    <citation type="submission" date="2020-04" db="EMBL/GenBank/DDBJ databases">
        <title>Metagenomic profiling of ammonia- and methane-oxidizing microorganisms in a Dutch drinking water treatment plant.</title>
        <authorList>
            <person name="Poghosyan L."/>
            <person name="Leucker S."/>
        </authorList>
    </citation>
    <scope>NUCLEOTIDE SEQUENCE [LARGE SCALE GENOMIC DNA]</scope>
    <source>
        <strain evidence="2">S-RSF-IL-03</strain>
    </source>
</reference>
<feature type="transmembrane region" description="Helical" evidence="1">
    <location>
        <begin position="506"/>
        <end position="524"/>
    </location>
</feature>
<comment type="caution">
    <text evidence="2">The sequence shown here is derived from an EMBL/GenBank/DDBJ whole genome shotgun (WGS) entry which is preliminary data.</text>
</comment>
<protein>
    <recommendedName>
        <fullName evidence="4">Glycosyltransferase RgtA/B/C/D-like domain-containing protein</fullName>
    </recommendedName>
</protein>
<evidence type="ECO:0000256" key="1">
    <source>
        <dbReference type="SAM" id="Phobius"/>
    </source>
</evidence>
<name>A0A849SGW1_UNCEI</name>
<accession>A0A849SGW1</accession>
<proteinExistence type="predicted"/>
<keyword evidence="1" id="KW-0472">Membrane</keyword>
<evidence type="ECO:0000313" key="2">
    <source>
        <dbReference type="EMBL" id="NOT33786.1"/>
    </source>
</evidence>
<keyword evidence="1" id="KW-1133">Transmembrane helix</keyword>
<keyword evidence="1" id="KW-0812">Transmembrane</keyword>
<dbReference type="AlphaFoldDB" id="A0A849SGW1"/>
<feature type="transmembrane region" description="Helical" evidence="1">
    <location>
        <begin position="28"/>
        <end position="46"/>
    </location>
</feature>
<evidence type="ECO:0008006" key="4">
    <source>
        <dbReference type="Google" id="ProtNLM"/>
    </source>
</evidence>
<feature type="transmembrane region" description="Helical" evidence="1">
    <location>
        <begin position="475"/>
        <end position="494"/>
    </location>
</feature>
<feature type="transmembrane region" description="Helical" evidence="1">
    <location>
        <begin position="111"/>
        <end position="132"/>
    </location>
</feature>
<feature type="transmembrane region" description="Helical" evidence="1">
    <location>
        <begin position="417"/>
        <end position="437"/>
    </location>
</feature>
<gene>
    <name evidence="2" type="ORF">HOP12_06395</name>
</gene>